<proteinExistence type="predicted"/>
<name>A0A8D9PEE3_9VIRU</name>
<accession>A0A8D9PEE3</accession>
<evidence type="ECO:0000313" key="1">
    <source>
        <dbReference type="EMBL" id="DAD55650.1"/>
    </source>
</evidence>
<dbReference type="EMBL" id="BK029940">
    <property type="protein sequence ID" value="DAD55650.1"/>
    <property type="molecule type" value="Genomic_DNA"/>
</dbReference>
<organism evidence="1">
    <name type="scientific">Bacteriophage sp</name>
    <dbReference type="NCBI Taxonomy" id="38018"/>
    <lineage>
        <taxon>Viruses</taxon>
    </lineage>
</organism>
<reference evidence="1" key="1">
    <citation type="journal article" date="2021" name="Proc. Natl. Acad. Sci. U.S.A.">
        <title>A Catalog of Tens of Thousands of Viruses from Human Metagenomes Reveals Hidden Associations with Chronic Diseases.</title>
        <authorList>
            <person name="Tisza M.J."/>
            <person name="Buck C.B."/>
        </authorList>
    </citation>
    <scope>NUCLEOTIDE SEQUENCE</scope>
    <source>
        <strain evidence="1">CtOZu12</strain>
    </source>
</reference>
<sequence length="37" mass="4287">MDYINIVNLVPNCYVRKNEAWNDKVMAMTSMSLSFTS</sequence>
<protein>
    <submittedName>
        <fullName evidence="1">Uncharacterized protein</fullName>
    </submittedName>
</protein>